<sequence length="69" mass="7914">MPYLYIYPTSFSEKCFFPAAQERALSWTPVSILPPFELYDCIELPLVINSKTLMEEPSSSCCDCSSFLY</sequence>
<evidence type="ECO:0000313" key="2">
    <source>
        <dbReference type="Proteomes" id="UP000011116"/>
    </source>
</evidence>
<keyword evidence="2" id="KW-1185">Reference proteome</keyword>
<reference evidence="2" key="1">
    <citation type="journal article" date="2012" name="Nature">
        <title>A physical, genetic and functional sequence assembly of the barley genome.</title>
        <authorList>
            <consortium name="The International Barley Genome Sequencing Consortium"/>
            <person name="Mayer K.F."/>
            <person name="Waugh R."/>
            <person name="Brown J.W."/>
            <person name="Schulman A."/>
            <person name="Langridge P."/>
            <person name="Platzer M."/>
            <person name="Fincher G.B."/>
            <person name="Muehlbauer G.J."/>
            <person name="Sato K."/>
            <person name="Close T.J."/>
            <person name="Wise R.P."/>
            <person name="Stein N."/>
        </authorList>
    </citation>
    <scope>NUCLEOTIDE SEQUENCE [LARGE SCALE GENOMIC DNA]</scope>
    <source>
        <strain evidence="2">cv. Morex</strain>
    </source>
</reference>
<name>A0A8I6WB53_HORVV</name>
<reference evidence="1" key="3">
    <citation type="submission" date="2022-01" db="UniProtKB">
        <authorList>
            <consortium name="EnsemblPlants"/>
        </authorList>
    </citation>
    <scope>IDENTIFICATION</scope>
    <source>
        <strain evidence="1">subsp. vulgare</strain>
    </source>
</reference>
<organism evidence="1 2">
    <name type="scientific">Hordeum vulgare subsp. vulgare</name>
    <name type="common">Domesticated barley</name>
    <dbReference type="NCBI Taxonomy" id="112509"/>
    <lineage>
        <taxon>Eukaryota</taxon>
        <taxon>Viridiplantae</taxon>
        <taxon>Streptophyta</taxon>
        <taxon>Embryophyta</taxon>
        <taxon>Tracheophyta</taxon>
        <taxon>Spermatophyta</taxon>
        <taxon>Magnoliopsida</taxon>
        <taxon>Liliopsida</taxon>
        <taxon>Poales</taxon>
        <taxon>Poaceae</taxon>
        <taxon>BOP clade</taxon>
        <taxon>Pooideae</taxon>
        <taxon>Triticodae</taxon>
        <taxon>Triticeae</taxon>
        <taxon>Hordeinae</taxon>
        <taxon>Hordeum</taxon>
    </lineage>
</organism>
<accession>A0A8I6WB53</accession>
<dbReference type="Gramene" id="HORVU.MOREX.r3.2HG0123840.1">
    <property type="protein sequence ID" value="HORVU.MOREX.r3.2HG0123840.1.CDS1"/>
    <property type="gene ID" value="HORVU.MOREX.r3.2HG0123840"/>
</dbReference>
<protein>
    <submittedName>
        <fullName evidence="1">Uncharacterized protein</fullName>
    </submittedName>
</protein>
<dbReference type="Gramene" id="HORVU.MOREX.r2.2HG0102060.1">
    <property type="protein sequence ID" value="HORVU.MOREX.r2.2HG0102060.1.CDS.1"/>
    <property type="gene ID" value="HORVU.MOREX.r2.2HG0102060"/>
</dbReference>
<evidence type="ECO:0000313" key="1">
    <source>
        <dbReference type="EnsemblPlants" id="HORVU.MOREX.r3.2HG0123840.1.CDS1"/>
    </source>
</evidence>
<proteinExistence type="predicted"/>
<dbReference type="AlphaFoldDB" id="A0A8I6WB53"/>
<dbReference type="EnsemblPlants" id="HORVU.MOREX.r3.2HG0123840.1">
    <property type="protein sequence ID" value="HORVU.MOREX.r3.2HG0123840.1.CDS1"/>
    <property type="gene ID" value="HORVU.MOREX.r3.2HG0123840"/>
</dbReference>
<reference evidence="1" key="2">
    <citation type="submission" date="2020-10" db="EMBL/GenBank/DDBJ databases">
        <authorList>
            <person name="Scholz U."/>
            <person name="Mascher M."/>
            <person name="Fiebig A."/>
        </authorList>
    </citation>
    <scope>NUCLEOTIDE SEQUENCE [LARGE SCALE GENOMIC DNA]</scope>
    <source>
        <strain evidence="1">cv. Morex</strain>
    </source>
</reference>
<dbReference type="Proteomes" id="UP000011116">
    <property type="component" value="Chromosome 2H"/>
</dbReference>